<sequence length="82" mass="8827">MPPAALLGEGWPDRTAAAPGRLAPCNGNGGLRHRTPPSMLSVAGCHAGFLRPRRNPRNPLLSFARSYVSCALHVVYYAVWSD</sequence>
<dbReference type="Proteomes" id="UP000032180">
    <property type="component" value="Chromosome 8"/>
</dbReference>
<protein>
    <submittedName>
        <fullName evidence="1">Uncharacterized protein</fullName>
    </submittedName>
</protein>
<evidence type="ECO:0000313" key="1">
    <source>
        <dbReference type="EnsemblPlants" id="LPERR08G05930.1"/>
    </source>
</evidence>
<reference evidence="2" key="2">
    <citation type="submission" date="2013-12" db="EMBL/GenBank/DDBJ databases">
        <authorList>
            <person name="Yu Y."/>
            <person name="Lee S."/>
            <person name="de Baynast K."/>
            <person name="Wissotski M."/>
            <person name="Liu L."/>
            <person name="Talag J."/>
            <person name="Goicoechea J."/>
            <person name="Angelova A."/>
            <person name="Jetty R."/>
            <person name="Kudrna D."/>
            <person name="Golser W."/>
            <person name="Rivera L."/>
            <person name="Zhang J."/>
            <person name="Wing R."/>
        </authorList>
    </citation>
    <scope>NUCLEOTIDE SEQUENCE</scope>
</reference>
<organism evidence="1 2">
    <name type="scientific">Leersia perrieri</name>
    <dbReference type="NCBI Taxonomy" id="77586"/>
    <lineage>
        <taxon>Eukaryota</taxon>
        <taxon>Viridiplantae</taxon>
        <taxon>Streptophyta</taxon>
        <taxon>Embryophyta</taxon>
        <taxon>Tracheophyta</taxon>
        <taxon>Spermatophyta</taxon>
        <taxon>Magnoliopsida</taxon>
        <taxon>Liliopsida</taxon>
        <taxon>Poales</taxon>
        <taxon>Poaceae</taxon>
        <taxon>BOP clade</taxon>
        <taxon>Oryzoideae</taxon>
        <taxon>Oryzeae</taxon>
        <taxon>Oryzinae</taxon>
        <taxon>Leersia</taxon>
    </lineage>
</organism>
<dbReference type="HOGENOM" id="CLU_2561610_0_0_1"/>
<proteinExistence type="predicted"/>
<reference evidence="1 2" key="1">
    <citation type="submission" date="2012-08" db="EMBL/GenBank/DDBJ databases">
        <title>Oryza genome evolution.</title>
        <authorList>
            <person name="Wing R.A."/>
        </authorList>
    </citation>
    <scope>NUCLEOTIDE SEQUENCE</scope>
</reference>
<dbReference type="EnsemblPlants" id="LPERR08G05930.1">
    <property type="protein sequence ID" value="LPERR08G05930.1"/>
    <property type="gene ID" value="LPERR08G05930"/>
</dbReference>
<reference evidence="1" key="3">
    <citation type="submission" date="2015-04" db="UniProtKB">
        <authorList>
            <consortium name="EnsemblPlants"/>
        </authorList>
    </citation>
    <scope>IDENTIFICATION</scope>
</reference>
<accession>A0A0D9X5I1</accession>
<dbReference type="Gramene" id="LPERR08G05930.1">
    <property type="protein sequence ID" value="LPERR08G05930.1"/>
    <property type="gene ID" value="LPERR08G05930"/>
</dbReference>
<evidence type="ECO:0000313" key="2">
    <source>
        <dbReference type="Proteomes" id="UP000032180"/>
    </source>
</evidence>
<dbReference type="AlphaFoldDB" id="A0A0D9X5I1"/>
<name>A0A0D9X5I1_9ORYZ</name>
<keyword evidence="2" id="KW-1185">Reference proteome</keyword>